<evidence type="ECO:0000259" key="1">
    <source>
        <dbReference type="PROSITE" id="PS50132"/>
    </source>
</evidence>
<feature type="domain" description="RGS" evidence="1">
    <location>
        <begin position="1"/>
        <end position="39"/>
    </location>
</feature>
<reference evidence="2" key="1">
    <citation type="submission" date="2020-05" db="EMBL/GenBank/DDBJ databases">
        <title>Phylogenomic resolution of chytrid fungi.</title>
        <authorList>
            <person name="Stajich J.E."/>
            <person name="Amses K."/>
            <person name="Simmons R."/>
            <person name="Seto K."/>
            <person name="Myers J."/>
            <person name="Bonds A."/>
            <person name="Quandt C.A."/>
            <person name="Barry K."/>
            <person name="Liu P."/>
            <person name="Grigoriev I."/>
            <person name="Longcore J.E."/>
            <person name="James T.Y."/>
        </authorList>
    </citation>
    <scope>NUCLEOTIDE SEQUENCE</scope>
    <source>
        <strain evidence="2">JEL0318</strain>
    </source>
</reference>
<comment type="caution">
    <text evidence="2">The sequence shown here is derived from an EMBL/GenBank/DDBJ whole genome shotgun (WGS) entry which is preliminary data.</text>
</comment>
<dbReference type="Proteomes" id="UP001212841">
    <property type="component" value="Unassembled WGS sequence"/>
</dbReference>
<dbReference type="InterPro" id="IPR036305">
    <property type="entry name" value="RGS_sf"/>
</dbReference>
<name>A0AAD5SG02_9FUNG</name>
<sequence length="53" mass="6118">MQAKLRKELEFTTHPEVFEEAVGHVVELMRGSSVPKFVEYAGKNIRSKSEIRQ</sequence>
<organism evidence="2 3">
    <name type="scientific">Rhizophlyctis rosea</name>
    <dbReference type="NCBI Taxonomy" id="64517"/>
    <lineage>
        <taxon>Eukaryota</taxon>
        <taxon>Fungi</taxon>
        <taxon>Fungi incertae sedis</taxon>
        <taxon>Chytridiomycota</taxon>
        <taxon>Chytridiomycota incertae sedis</taxon>
        <taxon>Chytridiomycetes</taxon>
        <taxon>Rhizophlyctidales</taxon>
        <taxon>Rhizophlyctidaceae</taxon>
        <taxon>Rhizophlyctis</taxon>
    </lineage>
</organism>
<feature type="non-terminal residue" evidence="2">
    <location>
        <position position="53"/>
    </location>
</feature>
<keyword evidence="3" id="KW-1185">Reference proteome</keyword>
<dbReference type="SUPFAM" id="SSF48097">
    <property type="entry name" value="Regulator of G-protein signaling, RGS"/>
    <property type="match status" value="1"/>
</dbReference>
<proteinExistence type="predicted"/>
<dbReference type="PROSITE" id="PS50132">
    <property type="entry name" value="RGS"/>
    <property type="match status" value="1"/>
</dbReference>
<gene>
    <name evidence="2" type="ORF">HK097_003231</name>
</gene>
<dbReference type="InterPro" id="IPR044926">
    <property type="entry name" value="RGS_subdomain_2"/>
</dbReference>
<dbReference type="Gene3D" id="1.10.167.10">
    <property type="entry name" value="Regulator of G-protein Signalling 4, domain 2"/>
    <property type="match status" value="1"/>
</dbReference>
<evidence type="ECO:0000313" key="3">
    <source>
        <dbReference type="Proteomes" id="UP001212841"/>
    </source>
</evidence>
<protein>
    <recommendedName>
        <fullName evidence="1">RGS domain-containing protein</fullName>
    </recommendedName>
</protein>
<dbReference type="EMBL" id="JADGJD010000175">
    <property type="protein sequence ID" value="KAJ3053859.1"/>
    <property type="molecule type" value="Genomic_DNA"/>
</dbReference>
<dbReference type="AlphaFoldDB" id="A0AAD5SG02"/>
<dbReference type="InterPro" id="IPR016137">
    <property type="entry name" value="RGS"/>
</dbReference>
<accession>A0AAD5SG02</accession>
<evidence type="ECO:0000313" key="2">
    <source>
        <dbReference type="EMBL" id="KAJ3053859.1"/>
    </source>
</evidence>